<evidence type="ECO:0000313" key="4">
    <source>
        <dbReference type="Proteomes" id="UP001336020"/>
    </source>
</evidence>
<comment type="caution">
    <text evidence="3">The sequence shown here is derived from an EMBL/GenBank/DDBJ whole genome shotgun (WGS) entry which is preliminary data.</text>
</comment>
<evidence type="ECO:0000313" key="3">
    <source>
        <dbReference type="EMBL" id="MEE2061474.1"/>
    </source>
</evidence>
<dbReference type="PROSITE" id="PS00061">
    <property type="entry name" value="ADH_SHORT"/>
    <property type="match status" value="1"/>
</dbReference>
<dbReference type="InterPro" id="IPR020904">
    <property type="entry name" value="Sc_DH/Rdtase_CS"/>
</dbReference>
<dbReference type="SUPFAM" id="SSF51735">
    <property type="entry name" value="NAD(P)-binding Rossmann-fold domains"/>
    <property type="match status" value="1"/>
</dbReference>
<dbReference type="CDD" id="cd05233">
    <property type="entry name" value="SDR_c"/>
    <property type="match status" value="1"/>
</dbReference>
<dbReference type="Gene3D" id="3.40.50.720">
    <property type="entry name" value="NAD(P)-binding Rossmann-like Domain"/>
    <property type="match status" value="1"/>
</dbReference>
<evidence type="ECO:0000256" key="2">
    <source>
        <dbReference type="ARBA" id="ARBA00023002"/>
    </source>
</evidence>
<proteinExistence type="inferred from homology"/>
<evidence type="ECO:0000256" key="1">
    <source>
        <dbReference type="ARBA" id="ARBA00006484"/>
    </source>
</evidence>
<dbReference type="PANTHER" id="PTHR24321:SF15">
    <property type="entry name" value="OXIDOREDUCTASE UCPA"/>
    <property type="match status" value="1"/>
</dbReference>
<dbReference type="NCBIfam" id="NF005559">
    <property type="entry name" value="PRK07231.1"/>
    <property type="match status" value="1"/>
</dbReference>
<dbReference type="PRINTS" id="PR00080">
    <property type="entry name" value="SDRFAMILY"/>
</dbReference>
<protein>
    <submittedName>
        <fullName evidence="3">SDR family oxidoreductase</fullName>
    </submittedName>
</protein>
<name>A0ABU7LIU8_9NOCA</name>
<dbReference type="PRINTS" id="PR00081">
    <property type="entry name" value="GDHRDH"/>
</dbReference>
<dbReference type="InterPro" id="IPR002347">
    <property type="entry name" value="SDR_fam"/>
</dbReference>
<dbReference type="Proteomes" id="UP001336020">
    <property type="component" value="Unassembled WGS sequence"/>
</dbReference>
<accession>A0ABU7LIU8</accession>
<comment type="similarity">
    <text evidence="1">Belongs to the short-chain dehydrogenases/reductases (SDR) family.</text>
</comment>
<dbReference type="EMBL" id="JAUTXY010000018">
    <property type="protein sequence ID" value="MEE2061474.1"/>
    <property type="molecule type" value="Genomic_DNA"/>
</dbReference>
<gene>
    <name evidence="3" type="ORF">Q7514_28510</name>
</gene>
<dbReference type="Pfam" id="PF13561">
    <property type="entry name" value="adh_short_C2"/>
    <property type="match status" value="1"/>
</dbReference>
<sequence length="256" mass="25717">MSTAEGKGRLEGKVAVVTGAGSGIGRASARLFAREGAKVVCADVSGQEKETADEIGNSAVAVHVDVVNSADVQDMVTAAVDSFGRLDVLFNNAGLSGRRGPIAELDEDAFDNVVAVNLKGAFLGIKYAIPAMIASGGGSVINTASASALVGWKGIAAYSAAKGGVVQLTKSAALDYATSGIRVNAICPGMTWTGLAGAAADGHVAPPTGEGQVPPQPMKRWGVPQELANAALFLASDESSFITGTAIPVDGGYVAR</sequence>
<organism evidence="3 4">
    <name type="scientific">Rhodococcus artemisiae</name>
    <dbReference type="NCBI Taxonomy" id="714159"/>
    <lineage>
        <taxon>Bacteria</taxon>
        <taxon>Bacillati</taxon>
        <taxon>Actinomycetota</taxon>
        <taxon>Actinomycetes</taxon>
        <taxon>Mycobacteriales</taxon>
        <taxon>Nocardiaceae</taxon>
        <taxon>Rhodococcus</taxon>
    </lineage>
</organism>
<dbReference type="RefSeq" id="WP_330136631.1">
    <property type="nucleotide sequence ID" value="NZ_JAUTXY010000018.1"/>
</dbReference>
<dbReference type="InterPro" id="IPR036291">
    <property type="entry name" value="NAD(P)-bd_dom_sf"/>
</dbReference>
<dbReference type="PANTHER" id="PTHR24321">
    <property type="entry name" value="DEHYDROGENASES, SHORT CHAIN"/>
    <property type="match status" value="1"/>
</dbReference>
<keyword evidence="4" id="KW-1185">Reference proteome</keyword>
<keyword evidence="2" id="KW-0560">Oxidoreductase</keyword>
<reference evidence="3 4" key="1">
    <citation type="submission" date="2023-07" db="EMBL/GenBank/DDBJ databases">
        <authorList>
            <person name="Girao M."/>
            <person name="Carvalho M.F."/>
        </authorList>
    </citation>
    <scope>NUCLEOTIDE SEQUENCE [LARGE SCALE GENOMIC DNA]</scope>
    <source>
        <strain evidence="3 4">YIM65754</strain>
    </source>
</reference>